<dbReference type="EC" id="2.3.1.48" evidence="4"/>
<dbReference type="InterPro" id="IPR019467">
    <property type="entry name" value="Hat1_N"/>
</dbReference>
<dbReference type="GO" id="GO:0005634">
    <property type="term" value="C:nucleus"/>
    <property type="evidence" value="ECO:0007669"/>
    <property type="project" value="UniProtKB-SubCell"/>
</dbReference>
<dbReference type="InterPro" id="IPR017380">
    <property type="entry name" value="Hist_AcTrfase_B-typ_cat-su"/>
</dbReference>
<dbReference type="OrthoDB" id="10253098at2759"/>
<dbReference type="GO" id="GO:0004402">
    <property type="term" value="F:histone acetyltransferase activity"/>
    <property type="evidence" value="ECO:0007669"/>
    <property type="project" value="InterPro"/>
</dbReference>
<evidence type="ECO:0000313" key="12">
    <source>
        <dbReference type="EMBL" id="RVW38218.1"/>
    </source>
</evidence>
<evidence type="ECO:0000256" key="2">
    <source>
        <dbReference type="ARBA" id="ARBA00004496"/>
    </source>
</evidence>
<name>A0A438DSJ9_VITVI</name>
<reference evidence="12 13" key="1">
    <citation type="journal article" date="2018" name="PLoS Genet.">
        <title>Population sequencing reveals clonal diversity and ancestral inbreeding in the grapevine cultivar Chardonnay.</title>
        <authorList>
            <person name="Roach M.J."/>
            <person name="Johnson D.L."/>
            <person name="Bohlmann J."/>
            <person name="van Vuuren H.J."/>
            <person name="Jones S.J."/>
            <person name="Pretorius I.S."/>
            <person name="Schmidt S.A."/>
            <person name="Borneman A.R."/>
        </authorList>
    </citation>
    <scope>NUCLEOTIDE SEQUENCE [LARGE SCALE GENOMIC DNA]</scope>
    <source>
        <strain evidence="13">cv. Chardonnay</strain>
        <tissue evidence="12">Leaf</tissue>
    </source>
</reference>
<dbReference type="EMBL" id="QGNW01001509">
    <property type="protein sequence ID" value="RVW38218.1"/>
    <property type="molecule type" value="Genomic_DNA"/>
</dbReference>
<comment type="caution">
    <text evidence="12">The sequence shown here is derived from an EMBL/GenBank/DDBJ whole genome shotgun (WGS) entry which is preliminary data.</text>
</comment>
<comment type="catalytic activity">
    <reaction evidence="9">
        <text>L-lysyl-[protein] + acetyl-CoA = N(6)-acetyl-L-lysyl-[protein] + CoA + H(+)</text>
        <dbReference type="Rhea" id="RHEA:45948"/>
        <dbReference type="Rhea" id="RHEA-COMP:9752"/>
        <dbReference type="Rhea" id="RHEA-COMP:10731"/>
        <dbReference type="ChEBI" id="CHEBI:15378"/>
        <dbReference type="ChEBI" id="CHEBI:29969"/>
        <dbReference type="ChEBI" id="CHEBI:57287"/>
        <dbReference type="ChEBI" id="CHEBI:57288"/>
        <dbReference type="ChEBI" id="CHEBI:61930"/>
        <dbReference type="EC" id="2.3.1.48"/>
    </reaction>
</comment>
<dbReference type="InterPro" id="IPR016181">
    <property type="entry name" value="Acyl_CoA_acyltransferase"/>
</dbReference>
<accession>A0A438DSJ9</accession>
<gene>
    <name evidence="12" type="primary">HAG2_1</name>
    <name evidence="12" type="ORF">CK203_090951</name>
</gene>
<evidence type="ECO:0000259" key="10">
    <source>
        <dbReference type="Pfam" id="PF00583"/>
    </source>
</evidence>
<evidence type="ECO:0000256" key="9">
    <source>
        <dbReference type="ARBA" id="ARBA00048017"/>
    </source>
</evidence>
<evidence type="ECO:0000256" key="8">
    <source>
        <dbReference type="ARBA" id="ARBA00023315"/>
    </source>
</evidence>
<dbReference type="AlphaFoldDB" id="A0A438DSJ9"/>
<evidence type="ECO:0000256" key="3">
    <source>
        <dbReference type="ARBA" id="ARBA00010543"/>
    </source>
</evidence>
<comment type="subcellular location">
    <subcellularLocation>
        <location evidence="2">Cytoplasm</location>
    </subcellularLocation>
    <subcellularLocation>
        <location evidence="1">Nucleus</location>
    </subcellularLocation>
</comment>
<dbReference type="Pfam" id="PF10394">
    <property type="entry name" value="Hat1_N"/>
    <property type="match status" value="1"/>
</dbReference>
<evidence type="ECO:0000256" key="6">
    <source>
        <dbReference type="ARBA" id="ARBA00022679"/>
    </source>
</evidence>
<dbReference type="FunFam" id="3.90.360.10:FF:000002">
    <property type="entry name" value="Histone acetyltransferase type B catalytic subunit"/>
    <property type="match status" value="1"/>
</dbReference>
<keyword evidence="8" id="KW-0012">Acyltransferase</keyword>
<dbReference type="PANTHER" id="PTHR12046">
    <property type="entry name" value="HISTONE ACETYLTRANSFERASE TYPE B CATALYTIC SUBUNIT"/>
    <property type="match status" value="1"/>
</dbReference>
<evidence type="ECO:0000256" key="5">
    <source>
        <dbReference type="ARBA" id="ARBA00022490"/>
    </source>
</evidence>
<organism evidence="12 13">
    <name type="scientific">Vitis vinifera</name>
    <name type="common">Grape</name>
    <dbReference type="NCBI Taxonomy" id="29760"/>
    <lineage>
        <taxon>Eukaryota</taxon>
        <taxon>Viridiplantae</taxon>
        <taxon>Streptophyta</taxon>
        <taxon>Embryophyta</taxon>
        <taxon>Tracheophyta</taxon>
        <taxon>Spermatophyta</taxon>
        <taxon>Magnoliopsida</taxon>
        <taxon>eudicotyledons</taxon>
        <taxon>Gunneridae</taxon>
        <taxon>Pentapetalae</taxon>
        <taxon>rosids</taxon>
        <taxon>Vitales</taxon>
        <taxon>Vitaceae</taxon>
        <taxon>Viteae</taxon>
        <taxon>Vitis</taxon>
    </lineage>
</organism>
<dbReference type="GO" id="GO:0005737">
    <property type="term" value="C:cytoplasm"/>
    <property type="evidence" value="ECO:0007669"/>
    <property type="project" value="UniProtKB-SubCell"/>
</dbReference>
<dbReference type="Pfam" id="PF00583">
    <property type="entry name" value="Acetyltransf_1"/>
    <property type="match status" value="1"/>
</dbReference>
<evidence type="ECO:0000256" key="7">
    <source>
        <dbReference type="ARBA" id="ARBA00023242"/>
    </source>
</evidence>
<dbReference type="InterPro" id="IPR037113">
    <property type="entry name" value="Hat1_N_sf"/>
</dbReference>
<dbReference type="GO" id="GO:0031509">
    <property type="term" value="P:subtelomeric heterochromatin formation"/>
    <property type="evidence" value="ECO:0007669"/>
    <property type="project" value="InterPro"/>
</dbReference>
<proteinExistence type="inferred from homology"/>
<dbReference type="GO" id="GO:0000781">
    <property type="term" value="C:chromosome, telomeric region"/>
    <property type="evidence" value="ECO:0007669"/>
    <property type="project" value="GOC"/>
</dbReference>
<keyword evidence="6 12" id="KW-0808">Transferase</keyword>
<dbReference type="InterPro" id="IPR000182">
    <property type="entry name" value="GNAT_dom"/>
</dbReference>
<keyword evidence="7" id="KW-0539">Nucleus</keyword>
<evidence type="ECO:0000256" key="4">
    <source>
        <dbReference type="ARBA" id="ARBA00013184"/>
    </source>
</evidence>
<dbReference type="CDD" id="cd04301">
    <property type="entry name" value="NAT_SF"/>
    <property type="match status" value="1"/>
</dbReference>
<evidence type="ECO:0000259" key="11">
    <source>
        <dbReference type="Pfam" id="PF10394"/>
    </source>
</evidence>
<evidence type="ECO:0000256" key="1">
    <source>
        <dbReference type="ARBA" id="ARBA00004123"/>
    </source>
</evidence>
<comment type="similarity">
    <text evidence="3">Belongs to the HAT1 family.</text>
</comment>
<protein>
    <recommendedName>
        <fullName evidence="4">histone acetyltransferase</fullName>
        <ecNumber evidence="4">2.3.1.48</ecNumber>
    </recommendedName>
</protein>
<dbReference type="Gene3D" id="3.90.360.10">
    <property type="entry name" value="Histone acetyl transferase 1 (HAT1), N-terminal domain"/>
    <property type="match status" value="1"/>
</dbReference>
<evidence type="ECO:0000313" key="13">
    <source>
        <dbReference type="Proteomes" id="UP000288805"/>
    </source>
</evidence>
<dbReference type="Proteomes" id="UP000288805">
    <property type="component" value="Unassembled WGS sequence"/>
</dbReference>
<sequence length="526" mass="59450">MGLKQQAADPAADPKKRRRVGFSNIDTGVEAKDCIKIFLVSRKDEVGASDSFCIDPVDLNSFFEEDGKIYGYQGLKITVWINSISFHSYANITFQSTSDGGKGITDLKSALQTIFAETLVETKDDFLQTFSTERHYIRSMVSNGEILQHKASIGHSSNSGRAEDSDLEAIEHHGEAMQISLEAIASLEAKGGLKVFCANETRLNKALKMNLQNLDLRQLPFKGLSPDSLEAIVIRMVMGNMAAGHLYSRLIPLVLLLVDGSNPIDIDDPRWEIYLLVQKKAVGEEDFHYILLGFTAVYRFYHYPDSSRLRISQILVLPPYQHKGYGHYLLEVLYSVAISEDVHDLTVEEPLDYFQHVRTCVDTPRLLGFDPIQPAVNSVVSHLKETRLSKKSHTSRLLPPLTAVEEVQKGLKINKKHFLYCWEVLIYLGLEPIEKYMENYTTFISDRIKSDIIGKDSETSGKRVIEVPSDYDQGMSFVMFRSQDGEATTVEMDESQANQEEQLQKLVNERLEEIKLVARKLSPRQT</sequence>
<dbReference type="FunFam" id="3.40.630.30:FF:000077">
    <property type="entry name" value="Histone acetyltransferase type B catalytic subunit"/>
    <property type="match status" value="1"/>
</dbReference>
<dbReference type="SUPFAM" id="SSF55729">
    <property type="entry name" value="Acyl-CoA N-acyltransferases (Nat)"/>
    <property type="match status" value="2"/>
</dbReference>
<feature type="domain" description="N-acetyltransferase" evidence="10">
    <location>
        <begin position="291"/>
        <end position="343"/>
    </location>
</feature>
<feature type="domain" description="Histone acetyl transferase HAT1 N-terminal" evidence="11">
    <location>
        <begin position="29"/>
        <end position="259"/>
    </location>
</feature>
<keyword evidence="5" id="KW-0963">Cytoplasm</keyword>
<dbReference type="Gene3D" id="3.40.630.30">
    <property type="match status" value="1"/>
</dbReference>